<evidence type="ECO:0000256" key="6">
    <source>
        <dbReference type="ARBA" id="ARBA00023098"/>
    </source>
</evidence>
<dbReference type="GO" id="GO:0009317">
    <property type="term" value="C:acetyl-CoA carboxylase complex"/>
    <property type="evidence" value="ECO:0007669"/>
    <property type="project" value="InterPro"/>
</dbReference>
<comment type="function">
    <text evidence="1 9">This protein is a component of the acetyl coenzyme A carboxylase complex; first, biotin carboxylase catalyzes the carboxylation of the carrier protein and then the transcarboxylase transfers the carboxyl group to form malonyl-CoA.</text>
</comment>
<feature type="region of interest" description="Disordered" evidence="10">
    <location>
        <begin position="60"/>
        <end position="83"/>
    </location>
</feature>
<dbReference type="EMBL" id="FR872580">
    <property type="protein sequence ID" value="CCB86896.1"/>
    <property type="molecule type" value="Genomic_DNA"/>
</dbReference>
<dbReference type="STRING" id="765952.PUV_19460"/>
<keyword evidence="13" id="KW-1185">Reference proteome</keyword>
<keyword evidence="4 9" id="KW-0444">Lipid biosynthesis</keyword>
<dbReference type="PANTHER" id="PTHR45266:SF3">
    <property type="entry name" value="OXALOACETATE DECARBOXYLASE ALPHA CHAIN"/>
    <property type="match status" value="1"/>
</dbReference>
<dbReference type="OrthoDB" id="9807469at2"/>
<dbReference type="RefSeq" id="WP_013925275.1">
    <property type="nucleotide sequence ID" value="NC_015702.1"/>
</dbReference>
<accession>F8L0Y3</accession>
<keyword evidence="6 9" id="KW-0443">Lipid metabolism</keyword>
<dbReference type="GO" id="GO:0003989">
    <property type="term" value="F:acetyl-CoA carboxylase activity"/>
    <property type="evidence" value="ECO:0007669"/>
    <property type="project" value="InterPro"/>
</dbReference>
<evidence type="ECO:0000256" key="2">
    <source>
        <dbReference type="ARBA" id="ARBA00005194"/>
    </source>
</evidence>
<proteinExistence type="predicted"/>
<dbReference type="KEGG" id="puv:PUV_19460"/>
<evidence type="ECO:0000259" key="11">
    <source>
        <dbReference type="PROSITE" id="PS50968"/>
    </source>
</evidence>
<evidence type="ECO:0000313" key="13">
    <source>
        <dbReference type="Proteomes" id="UP000000495"/>
    </source>
</evidence>
<evidence type="ECO:0000256" key="10">
    <source>
        <dbReference type="SAM" id="MobiDB-lite"/>
    </source>
</evidence>
<keyword evidence="7 9" id="KW-0275">Fatty acid biosynthesis</keyword>
<evidence type="ECO:0000313" key="12">
    <source>
        <dbReference type="EMBL" id="CCB86896.1"/>
    </source>
</evidence>
<evidence type="ECO:0000256" key="9">
    <source>
        <dbReference type="RuleBase" id="RU364072"/>
    </source>
</evidence>
<dbReference type="SUPFAM" id="SSF51230">
    <property type="entry name" value="Single hybrid motif"/>
    <property type="match status" value="1"/>
</dbReference>
<dbReference type="InterPro" id="IPR011053">
    <property type="entry name" value="Single_hybrid_motif"/>
</dbReference>
<sequence length="166" mass="18264">MELKQIKELMAAMGRSDMKELFLKKGDFELRLERGTVIPYLEAEFPPSSPHFTGHYDDSYHRSARPKTGDIPSSLQTPIPDEAKPESALGAYVKSPMVGTFYSSPAPDEPAFVKKGDVITKDTVICIIEAMKVMNEVKAGVDGVVAEVLIENGQPVEFGTKLFKIS</sequence>
<dbReference type="Gene3D" id="2.40.50.100">
    <property type="match status" value="1"/>
</dbReference>
<evidence type="ECO:0000256" key="4">
    <source>
        <dbReference type="ARBA" id="ARBA00022516"/>
    </source>
</evidence>
<dbReference type="CDD" id="cd06850">
    <property type="entry name" value="biotinyl_domain"/>
    <property type="match status" value="1"/>
</dbReference>
<name>F8L0Y3_PARAV</name>
<evidence type="ECO:0000256" key="5">
    <source>
        <dbReference type="ARBA" id="ARBA00022832"/>
    </source>
</evidence>
<dbReference type="InterPro" id="IPR050709">
    <property type="entry name" value="Biotin_Carboxyl_Carrier/Decarb"/>
</dbReference>
<dbReference type="InterPro" id="IPR000089">
    <property type="entry name" value="Biotin_lipoyl"/>
</dbReference>
<evidence type="ECO:0000256" key="8">
    <source>
        <dbReference type="ARBA" id="ARBA00023267"/>
    </source>
</evidence>
<dbReference type="AlphaFoldDB" id="F8L0Y3"/>
<feature type="domain" description="Lipoyl-binding" evidence="11">
    <location>
        <begin position="90"/>
        <end position="166"/>
    </location>
</feature>
<dbReference type="HOGENOM" id="CLU_016733_3_0_0"/>
<evidence type="ECO:0000256" key="3">
    <source>
        <dbReference type="ARBA" id="ARBA00017562"/>
    </source>
</evidence>
<comment type="pathway">
    <text evidence="2 9">Lipid metabolism; fatty acid biosynthesis.</text>
</comment>
<dbReference type="eggNOG" id="COG0511">
    <property type="taxonomic scope" value="Bacteria"/>
</dbReference>
<dbReference type="NCBIfam" id="TIGR00531">
    <property type="entry name" value="BCCP"/>
    <property type="match status" value="1"/>
</dbReference>
<dbReference type="InterPro" id="IPR001249">
    <property type="entry name" value="AcCoA_biotinCC"/>
</dbReference>
<evidence type="ECO:0000256" key="7">
    <source>
        <dbReference type="ARBA" id="ARBA00023160"/>
    </source>
</evidence>
<reference evidence="12 13" key="2">
    <citation type="journal article" date="2011" name="Mol. Biol. Evol.">
        <title>Unity in variety--the pan-genome of the Chlamydiae.</title>
        <authorList>
            <person name="Collingro A."/>
            <person name="Tischler P."/>
            <person name="Weinmaier T."/>
            <person name="Penz T."/>
            <person name="Heinz E."/>
            <person name="Brunham R.C."/>
            <person name="Read T.D."/>
            <person name="Bavoil P.M."/>
            <person name="Sachse K."/>
            <person name="Kahane S."/>
            <person name="Friedman M.G."/>
            <person name="Rattei T."/>
            <person name="Myers G.S."/>
            <person name="Horn M."/>
        </authorList>
    </citation>
    <scope>NUCLEOTIDE SEQUENCE [LARGE SCALE GENOMIC DNA]</scope>
    <source>
        <strain evidence="13">UV7</strain>
    </source>
</reference>
<evidence type="ECO:0000256" key="1">
    <source>
        <dbReference type="ARBA" id="ARBA00003761"/>
    </source>
</evidence>
<dbReference type="PANTHER" id="PTHR45266">
    <property type="entry name" value="OXALOACETATE DECARBOXYLASE ALPHA CHAIN"/>
    <property type="match status" value="1"/>
</dbReference>
<protein>
    <recommendedName>
        <fullName evidence="3 9">Biotin carboxyl carrier protein of acetyl-CoA carboxylase</fullName>
    </recommendedName>
</protein>
<dbReference type="GO" id="GO:0006633">
    <property type="term" value="P:fatty acid biosynthetic process"/>
    <property type="evidence" value="ECO:0007669"/>
    <property type="project" value="UniProtKB-UniPathway"/>
</dbReference>
<dbReference type="PROSITE" id="PS50968">
    <property type="entry name" value="BIOTINYL_LIPOYL"/>
    <property type="match status" value="1"/>
</dbReference>
<dbReference type="Proteomes" id="UP000000495">
    <property type="component" value="Chromosome"/>
</dbReference>
<dbReference type="PRINTS" id="PR01071">
    <property type="entry name" value="ACOABIOTINCC"/>
</dbReference>
<dbReference type="InterPro" id="IPR001882">
    <property type="entry name" value="Biotin_BS"/>
</dbReference>
<organism evidence="12 13">
    <name type="scientific">Parachlamydia acanthamoebae (strain UV7)</name>
    <dbReference type="NCBI Taxonomy" id="765952"/>
    <lineage>
        <taxon>Bacteria</taxon>
        <taxon>Pseudomonadati</taxon>
        <taxon>Chlamydiota</taxon>
        <taxon>Chlamydiia</taxon>
        <taxon>Parachlamydiales</taxon>
        <taxon>Parachlamydiaceae</taxon>
        <taxon>Parachlamydia</taxon>
    </lineage>
</organism>
<dbReference type="PROSITE" id="PS00188">
    <property type="entry name" value="BIOTIN"/>
    <property type="match status" value="1"/>
</dbReference>
<dbReference type="UniPathway" id="UPA00094"/>
<keyword evidence="8 9" id="KW-0092">Biotin</keyword>
<keyword evidence="5 9" id="KW-0276">Fatty acid metabolism</keyword>
<reference key="1">
    <citation type="journal article" date="2011" name="Mol. Biol. Evol.">
        <title>Unity in variety -- the pan-genome of the Chlamydiae.</title>
        <authorList>
            <person name="Collingro A."/>
            <person name="Tischler P."/>
            <person name="Weinmaier T."/>
            <person name="Penz T."/>
            <person name="Heinz E."/>
            <person name="Brunham R.C."/>
            <person name="Read T.D."/>
            <person name="Bavoil P.M."/>
            <person name="Sachse K."/>
            <person name="Kahane S."/>
            <person name="Friedman M.G."/>
            <person name="Rattei T."/>
            <person name="Myers G.S.A."/>
            <person name="Horn M."/>
        </authorList>
    </citation>
    <scope>NUCLEOTIDE SEQUENCE</scope>
    <source>
        <strain>UV7</strain>
    </source>
</reference>
<gene>
    <name evidence="12" type="primary">accB</name>
    <name evidence="12" type="ordered locus">PUV_19460</name>
</gene>
<dbReference type="Pfam" id="PF00364">
    <property type="entry name" value="Biotin_lipoyl"/>
    <property type="match status" value="1"/>
</dbReference>